<dbReference type="Proteomes" id="UP000029641">
    <property type="component" value="Unassembled WGS sequence"/>
</dbReference>
<organism evidence="5 6">
    <name type="scientific">Jejuia pallidilutea</name>
    <dbReference type="NCBI Taxonomy" id="504487"/>
    <lineage>
        <taxon>Bacteria</taxon>
        <taxon>Pseudomonadati</taxon>
        <taxon>Bacteroidota</taxon>
        <taxon>Flavobacteriia</taxon>
        <taxon>Flavobacteriales</taxon>
        <taxon>Flavobacteriaceae</taxon>
        <taxon>Jejuia</taxon>
    </lineage>
</organism>
<dbReference type="RefSeq" id="WP_238566323.1">
    <property type="nucleotide sequence ID" value="NZ_BBNR01000021.1"/>
</dbReference>
<dbReference type="AlphaFoldDB" id="A0A090VV02"/>
<dbReference type="InterPro" id="IPR003778">
    <property type="entry name" value="CT_A_B"/>
</dbReference>
<evidence type="ECO:0000313" key="6">
    <source>
        <dbReference type="Proteomes" id="UP000029641"/>
    </source>
</evidence>
<dbReference type="EMBL" id="BBNR01000021">
    <property type="protein sequence ID" value="GAL68546.1"/>
    <property type="molecule type" value="Genomic_DNA"/>
</dbReference>
<feature type="domain" description="Carboxyltransferase" evidence="4">
    <location>
        <begin position="1"/>
        <end position="251"/>
    </location>
</feature>
<dbReference type="Pfam" id="PF02626">
    <property type="entry name" value="CT_A_B"/>
    <property type="match status" value="1"/>
</dbReference>
<gene>
    <name evidence="5" type="ORF">JCM19301_1944</name>
</gene>
<keyword evidence="1" id="KW-0547">Nucleotide-binding</keyword>
<dbReference type="InterPro" id="IPR052708">
    <property type="entry name" value="PxpC"/>
</dbReference>
<name>A0A090VV02_9FLAO</name>
<keyword evidence="2 5" id="KW-0378">Hydrolase</keyword>
<dbReference type="GO" id="GO:0004039">
    <property type="term" value="F:allophanate hydrolase activity"/>
    <property type="evidence" value="ECO:0007669"/>
    <property type="project" value="UniProtKB-EC"/>
</dbReference>
<reference evidence="5 6" key="1">
    <citation type="journal article" date="2014" name="Genome Announc.">
        <title>Draft Genome Sequence of Marine Flavobacterium Jejuia pallidilutea Strain 11shimoA1 and Pigmentation Mutants.</title>
        <authorList>
            <person name="Takatani N."/>
            <person name="Nakanishi M."/>
            <person name="Meirelles P."/>
            <person name="Mino S."/>
            <person name="Suda W."/>
            <person name="Oshima K."/>
            <person name="Hattori M."/>
            <person name="Ohkuma M."/>
            <person name="Hosokawa M."/>
            <person name="Miyashita K."/>
            <person name="Thompson F.L."/>
            <person name="Niwa A."/>
            <person name="Sawabe T."/>
            <person name="Sawabe T."/>
        </authorList>
    </citation>
    <scope>NUCLEOTIDE SEQUENCE [LARGE SCALE GENOMIC DNA]</scope>
    <source>
        <strain evidence="5 6">JCM 19301</strain>
    </source>
</reference>
<keyword evidence="3" id="KW-0067">ATP-binding</keyword>
<comment type="caution">
    <text evidence="5">The sequence shown here is derived from an EMBL/GenBank/DDBJ whole genome shotgun (WGS) entry which is preliminary data.</text>
</comment>
<dbReference type="Gene3D" id="2.40.100.10">
    <property type="entry name" value="Cyclophilin-like"/>
    <property type="match status" value="1"/>
</dbReference>
<evidence type="ECO:0000259" key="4">
    <source>
        <dbReference type="SMART" id="SM00797"/>
    </source>
</evidence>
<protein>
    <submittedName>
        <fullName evidence="5">Allophanate hydrolase 2 subunit 2</fullName>
        <ecNumber evidence="5">3.5.1.54</ecNumber>
    </submittedName>
</protein>
<dbReference type="PANTHER" id="PTHR43309:SF5">
    <property type="entry name" value="5-OXOPROLINASE SUBUNIT C"/>
    <property type="match status" value="1"/>
</dbReference>
<dbReference type="eggNOG" id="COG1984">
    <property type="taxonomic scope" value="Bacteria"/>
</dbReference>
<proteinExistence type="predicted"/>
<dbReference type="EC" id="3.5.1.54" evidence="5"/>
<dbReference type="GO" id="GO:0005524">
    <property type="term" value="F:ATP binding"/>
    <property type="evidence" value="ECO:0007669"/>
    <property type="project" value="UniProtKB-KW"/>
</dbReference>
<sequence>MDKRAARVANTLVGNQENAAVLEITMSGPTLKFNCSSVIAIAGGDLSPKLNGITVKNNKLIAVNKGDVLSFGQLTSGFRSYLAVSGGFLTREVLGSKSMYPYIYKHQTIQNGDVLEIAQKTTLEQKRYATVAVNDAYLKSSTLEVLKGPEFHRLSVTQKKQLFENTFTVSKENNRMAYQLGEILQNNLDPIITSPVLPGTVQLTPAGKLIVLMRDCQTTGGYPRVLQLTDVAINILAQKYTGNLIGFKLIS</sequence>
<evidence type="ECO:0000256" key="2">
    <source>
        <dbReference type="ARBA" id="ARBA00022801"/>
    </source>
</evidence>
<evidence type="ECO:0000256" key="1">
    <source>
        <dbReference type="ARBA" id="ARBA00022741"/>
    </source>
</evidence>
<dbReference type="PANTHER" id="PTHR43309">
    <property type="entry name" value="5-OXOPROLINASE SUBUNIT C"/>
    <property type="match status" value="1"/>
</dbReference>
<accession>A0A090VV02</accession>
<dbReference type="InterPro" id="IPR029000">
    <property type="entry name" value="Cyclophilin-like_dom_sf"/>
</dbReference>
<evidence type="ECO:0000313" key="5">
    <source>
        <dbReference type="EMBL" id="GAL68546.1"/>
    </source>
</evidence>
<dbReference type="SMART" id="SM00797">
    <property type="entry name" value="AHS2"/>
    <property type="match status" value="1"/>
</dbReference>
<dbReference type="STRING" id="504487.JCM19538_2936"/>
<evidence type="ECO:0000256" key="3">
    <source>
        <dbReference type="ARBA" id="ARBA00022840"/>
    </source>
</evidence>